<keyword evidence="6 9" id="KW-0133">Cell shape</keyword>
<dbReference type="InterPro" id="IPR050979">
    <property type="entry name" value="LD-transpeptidase"/>
</dbReference>
<dbReference type="GO" id="GO:0005576">
    <property type="term" value="C:extracellular region"/>
    <property type="evidence" value="ECO:0007669"/>
    <property type="project" value="TreeGrafter"/>
</dbReference>
<keyword evidence="11" id="KW-0012">Acyltransferase</keyword>
<dbReference type="PANTHER" id="PTHR30582:SF24">
    <property type="entry name" value="L,D-TRANSPEPTIDASE ERFK_SRFK-RELATED"/>
    <property type="match status" value="1"/>
</dbReference>
<dbReference type="InterPro" id="IPR038063">
    <property type="entry name" value="Transpep_catalytic_dom"/>
</dbReference>
<dbReference type="CDD" id="cd16913">
    <property type="entry name" value="YkuD_like"/>
    <property type="match status" value="1"/>
</dbReference>
<keyword evidence="5" id="KW-0378">Hydrolase</keyword>
<dbReference type="EC" id="2.3.2.-" evidence="11"/>
<dbReference type="KEGG" id="mflg:ABS361_20170"/>
<evidence type="ECO:0000259" key="10">
    <source>
        <dbReference type="PROSITE" id="PS52029"/>
    </source>
</evidence>
<sequence length="234" mass="25807">MTEISKRMERASTEAAAAGLSRRAFVAGVPLLLAGCVTGNPERVRLSSVDGDIDGVDYAMMYAAIDDEPFPVPAVDWRKIDRAFLRQEVEYRGTERPGTIVVVPEERHLYLVREGGMAMRYGVGVGREGFGWSGRATIKRKAPWPTWTPPAEMVARDERAAKYAGGMPGGIENPLGARAMYLYQGDRDTLYRLHGTNEPWSIGQAVSSGCVRMLNQDVIDLYRRVPVGTPVFVV</sequence>
<comment type="similarity">
    <text evidence="2">Belongs to the YkuD family.</text>
</comment>
<accession>A0AAU7XBQ3</accession>
<keyword evidence="3" id="KW-0328">Glycosyltransferase</keyword>
<dbReference type="InterPro" id="IPR005490">
    <property type="entry name" value="LD_TPept_cat_dom"/>
</dbReference>
<protein>
    <submittedName>
        <fullName evidence="11">L,D-transpeptidase</fullName>
        <ecNumber evidence="11">2.3.2.-</ecNumber>
    </submittedName>
</protein>
<evidence type="ECO:0000313" key="11">
    <source>
        <dbReference type="EMBL" id="XBY44308.1"/>
    </source>
</evidence>
<evidence type="ECO:0000256" key="4">
    <source>
        <dbReference type="ARBA" id="ARBA00022679"/>
    </source>
</evidence>
<keyword evidence="8 9" id="KW-0961">Cell wall biogenesis/degradation</keyword>
<evidence type="ECO:0000256" key="8">
    <source>
        <dbReference type="ARBA" id="ARBA00023316"/>
    </source>
</evidence>
<dbReference type="GO" id="GO:0016746">
    <property type="term" value="F:acyltransferase activity"/>
    <property type="evidence" value="ECO:0007669"/>
    <property type="project" value="UniProtKB-KW"/>
</dbReference>
<evidence type="ECO:0000256" key="7">
    <source>
        <dbReference type="ARBA" id="ARBA00022984"/>
    </source>
</evidence>
<comment type="pathway">
    <text evidence="1 9">Cell wall biogenesis; peptidoglycan biosynthesis.</text>
</comment>
<keyword evidence="4 11" id="KW-0808">Transferase</keyword>
<organism evidence="11">
    <name type="scientific">Methyloraptor flagellatus</name>
    <dbReference type="NCBI Taxonomy" id="3162530"/>
    <lineage>
        <taxon>Bacteria</taxon>
        <taxon>Pseudomonadati</taxon>
        <taxon>Pseudomonadota</taxon>
        <taxon>Alphaproteobacteria</taxon>
        <taxon>Hyphomicrobiales</taxon>
        <taxon>Ancalomicrobiaceae</taxon>
        <taxon>Methyloraptor</taxon>
    </lineage>
</organism>
<name>A0AAU7XBQ3_9HYPH</name>
<feature type="active site" description="Proton donor/acceptor" evidence="9">
    <location>
        <position position="194"/>
    </location>
</feature>
<dbReference type="Pfam" id="PF03734">
    <property type="entry name" value="YkuD"/>
    <property type="match status" value="1"/>
</dbReference>
<dbReference type="EMBL" id="CP158568">
    <property type="protein sequence ID" value="XBY44308.1"/>
    <property type="molecule type" value="Genomic_DNA"/>
</dbReference>
<dbReference type="AlphaFoldDB" id="A0AAU7XBQ3"/>
<gene>
    <name evidence="11" type="ORF">ABS361_20170</name>
</gene>
<dbReference type="PANTHER" id="PTHR30582">
    <property type="entry name" value="L,D-TRANSPEPTIDASE"/>
    <property type="match status" value="1"/>
</dbReference>
<keyword evidence="7 9" id="KW-0573">Peptidoglycan synthesis</keyword>
<dbReference type="RefSeq" id="WP_407049400.1">
    <property type="nucleotide sequence ID" value="NZ_CP158568.1"/>
</dbReference>
<evidence type="ECO:0000256" key="5">
    <source>
        <dbReference type="ARBA" id="ARBA00022801"/>
    </source>
</evidence>
<dbReference type="PROSITE" id="PS52029">
    <property type="entry name" value="LD_TPASE"/>
    <property type="match status" value="1"/>
</dbReference>
<feature type="domain" description="L,D-TPase catalytic" evidence="10">
    <location>
        <begin position="98"/>
        <end position="234"/>
    </location>
</feature>
<dbReference type="GO" id="GO:0008360">
    <property type="term" value="P:regulation of cell shape"/>
    <property type="evidence" value="ECO:0007669"/>
    <property type="project" value="UniProtKB-UniRule"/>
</dbReference>
<evidence type="ECO:0000256" key="9">
    <source>
        <dbReference type="PROSITE-ProRule" id="PRU01373"/>
    </source>
</evidence>
<dbReference type="SUPFAM" id="SSF141523">
    <property type="entry name" value="L,D-transpeptidase catalytic domain-like"/>
    <property type="match status" value="1"/>
</dbReference>
<reference evidence="11" key="1">
    <citation type="submission" date="2024-06" db="EMBL/GenBank/DDBJ databases">
        <title>Methylostella associata gen. nov., sp. nov., a novel Ancalomicrobiaceae-affiliated facultatively methylotrophic bacteria that feed on methanotrophs of the genus Methylococcus.</title>
        <authorList>
            <person name="Saltykova V."/>
            <person name="Danilova O.V."/>
            <person name="Oshkin I.Y."/>
            <person name="Belova S.E."/>
            <person name="Pimenov N.V."/>
            <person name="Dedysh S.N."/>
        </authorList>
    </citation>
    <scope>NUCLEOTIDE SEQUENCE</scope>
    <source>
        <strain evidence="11">S20</strain>
    </source>
</reference>
<dbReference type="GO" id="GO:0071972">
    <property type="term" value="F:peptidoglycan L,D-transpeptidase activity"/>
    <property type="evidence" value="ECO:0007669"/>
    <property type="project" value="TreeGrafter"/>
</dbReference>
<dbReference type="GO" id="GO:0016757">
    <property type="term" value="F:glycosyltransferase activity"/>
    <property type="evidence" value="ECO:0007669"/>
    <property type="project" value="UniProtKB-KW"/>
</dbReference>
<evidence type="ECO:0000256" key="2">
    <source>
        <dbReference type="ARBA" id="ARBA00005992"/>
    </source>
</evidence>
<evidence type="ECO:0000256" key="1">
    <source>
        <dbReference type="ARBA" id="ARBA00004752"/>
    </source>
</evidence>
<dbReference type="GO" id="GO:0018104">
    <property type="term" value="P:peptidoglycan-protein cross-linking"/>
    <property type="evidence" value="ECO:0007669"/>
    <property type="project" value="TreeGrafter"/>
</dbReference>
<feature type="active site" description="Nucleophile" evidence="9">
    <location>
        <position position="210"/>
    </location>
</feature>
<dbReference type="GO" id="GO:0071555">
    <property type="term" value="P:cell wall organization"/>
    <property type="evidence" value="ECO:0007669"/>
    <property type="project" value="UniProtKB-UniRule"/>
</dbReference>
<dbReference type="Gene3D" id="2.40.440.10">
    <property type="entry name" value="L,D-transpeptidase catalytic domain-like"/>
    <property type="match status" value="1"/>
</dbReference>
<evidence type="ECO:0000256" key="6">
    <source>
        <dbReference type="ARBA" id="ARBA00022960"/>
    </source>
</evidence>
<proteinExistence type="inferred from homology"/>
<dbReference type="FunFam" id="2.40.440.10:FF:000002">
    <property type="entry name" value="L,D-transpeptidase ErfK/SrfK"/>
    <property type="match status" value="1"/>
</dbReference>
<evidence type="ECO:0000256" key="3">
    <source>
        <dbReference type="ARBA" id="ARBA00022676"/>
    </source>
</evidence>